<feature type="domain" description="INO2 bHLH" evidence="2">
    <location>
        <begin position="317"/>
        <end position="389"/>
    </location>
</feature>
<dbReference type="EMBL" id="HE580276">
    <property type="protein sequence ID" value="CCD27015.1"/>
    <property type="molecule type" value="Genomic_DNA"/>
</dbReference>
<dbReference type="OrthoDB" id="3973009at2759"/>
<proteinExistence type="predicted"/>
<dbReference type="eggNOG" id="ENOG502S8Z5">
    <property type="taxonomic scope" value="Eukaryota"/>
</dbReference>
<evidence type="ECO:0000256" key="1">
    <source>
        <dbReference type="SAM" id="MobiDB-lite"/>
    </source>
</evidence>
<dbReference type="CDD" id="cd11388">
    <property type="entry name" value="bHLH_ScINO2_like"/>
    <property type="match status" value="1"/>
</dbReference>
<accession>G0WGT7</accession>
<gene>
    <name evidence="3" type="primary">NDAI0J01230</name>
    <name evidence="3" type="ordered locus">NDAI_0J01230</name>
</gene>
<dbReference type="STRING" id="1071378.G0WGT7"/>
<dbReference type="Proteomes" id="UP000000689">
    <property type="component" value="Chromosome 10"/>
</dbReference>
<reference evidence="3 4" key="1">
    <citation type="journal article" date="2011" name="Proc. Natl. Acad. Sci. U.S.A.">
        <title>Evolutionary erosion of yeast sex chromosomes by mating-type switching accidents.</title>
        <authorList>
            <person name="Gordon J.L."/>
            <person name="Armisen D."/>
            <person name="Proux-Wera E."/>
            <person name="Oheigeartaigh S.S."/>
            <person name="Byrne K.P."/>
            <person name="Wolfe K.H."/>
        </authorList>
    </citation>
    <scope>NUCLEOTIDE SEQUENCE [LARGE SCALE GENOMIC DNA]</scope>
    <source>
        <strain evidence="4">ATCC 10597 / BCRC 20456 / CBS 421 / NBRC 0211 / NRRL Y-12639</strain>
    </source>
</reference>
<dbReference type="GeneID" id="11494274"/>
<dbReference type="GO" id="GO:0046983">
    <property type="term" value="F:protein dimerization activity"/>
    <property type="evidence" value="ECO:0007669"/>
    <property type="project" value="InterPro"/>
</dbReference>
<dbReference type="KEGG" id="ndi:NDAI_0J01230"/>
<dbReference type="OMA" id="YEMINNE"/>
<protein>
    <recommendedName>
        <fullName evidence="2">INO2 bHLH domain-containing protein</fullName>
    </recommendedName>
</protein>
<sequence length="400" mass="45960">MDNHHGSNSDILDMFDLGLGNEMDFETAYKMLSSLDETLIPSSHHTTNNIHPHTIENASTLYDTLDENHKNYNNNYPHKFHIPEQPNDRHMKNDYNEMGITFDPIDKYNQHITHLSNATSNNNTMSPAPIIHDHLPQLDHHHHHHQHQQLQQQQQQQQQQHHNVEVDNNTIEDPLHNLGLLSAFESNAIEDFLDNLVKNTQLGTENDLTSKPIVQTHQQPSSHHMDFQSSLNKHFHSNAPNHLDIENSITNVDHGKKTLTSPPKLKDSSEELGEVMKGKEQETMIGYPSKPSQYNPEPLILPEIMIPDDKIPTSIKDDARSVKKWRHVEIEKVRRTITKNAYDELIGMINKKSKTKSTKRIPKHTLLGIIVNDIKAIVSANDKLEKLIRHREARNSKNPS</sequence>
<evidence type="ECO:0000313" key="3">
    <source>
        <dbReference type="EMBL" id="CCD27015.1"/>
    </source>
</evidence>
<dbReference type="Pfam" id="PF23179">
    <property type="entry name" value="bHLH_INO2"/>
    <property type="match status" value="1"/>
</dbReference>
<dbReference type="InterPro" id="IPR036638">
    <property type="entry name" value="HLH_DNA-bd_sf"/>
</dbReference>
<dbReference type="HOGENOM" id="CLU_052055_0_0_1"/>
<feature type="region of interest" description="Disordered" evidence="1">
    <location>
        <begin position="207"/>
        <end position="227"/>
    </location>
</feature>
<dbReference type="SUPFAM" id="SSF47459">
    <property type="entry name" value="HLH, helix-loop-helix DNA-binding domain"/>
    <property type="match status" value="1"/>
</dbReference>
<dbReference type="RefSeq" id="XP_003672258.1">
    <property type="nucleotide sequence ID" value="XM_003672210.1"/>
</dbReference>
<dbReference type="AlphaFoldDB" id="G0WGT7"/>
<feature type="compositionally biased region" description="Low complexity" evidence="1">
    <location>
        <begin position="148"/>
        <end position="161"/>
    </location>
</feature>
<organism evidence="3 4">
    <name type="scientific">Naumovozyma dairenensis (strain ATCC 10597 / BCRC 20456 / CBS 421 / NBRC 0211 / NRRL Y-12639)</name>
    <name type="common">Saccharomyces dairenensis</name>
    <dbReference type="NCBI Taxonomy" id="1071378"/>
    <lineage>
        <taxon>Eukaryota</taxon>
        <taxon>Fungi</taxon>
        <taxon>Dikarya</taxon>
        <taxon>Ascomycota</taxon>
        <taxon>Saccharomycotina</taxon>
        <taxon>Saccharomycetes</taxon>
        <taxon>Saccharomycetales</taxon>
        <taxon>Saccharomycetaceae</taxon>
        <taxon>Naumovozyma</taxon>
    </lineage>
</organism>
<name>G0WGT7_NAUDC</name>
<feature type="region of interest" description="Disordered" evidence="1">
    <location>
        <begin position="139"/>
        <end position="163"/>
    </location>
</feature>
<keyword evidence="4" id="KW-1185">Reference proteome</keyword>
<evidence type="ECO:0000259" key="2">
    <source>
        <dbReference type="Pfam" id="PF23179"/>
    </source>
</evidence>
<evidence type="ECO:0000313" key="4">
    <source>
        <dbReference type="Proteomes" id="UP000000689"/>
    </source>
</evidence>
<dbReference type="InterPro" id="IPR057071">
    <property type="entry name" value="bHLH_INO2"/>
</dbReference>